<feature type="transmembrane region" description="Helical" evidence="1">
    <location>
        <begin position="61"/>
        <end position="82"/>
    </location>
</feature>
<proteinExistence type="predicted"/>
<evidence type="ECO:0000313" key="3">
    <source>
        <dbReference type="Proteomes" id="UP000825701"/>
    </source>
</evidence>
<evidence type="ECO:0000256" key="1">
    <source>
        <dbReference type="SAM" id="Phobius"/>
    </source>
</evidence>
<sequence>MANGAFDPEARYAQLDERVANQGSRISQLEQSMNLGFRQLEKSVADIGAEFRSNQKPQWQAISVAATITIAFMGLIGTLAYLPVTAGLRDAREDIRANAKDALSVEGFKDFKATYENNRVVYRQEVEAKIATNAADLRALEARIREDGKAIVPRGEHEEHWRSQDAQDANLQRQIDEVKAQAGSTYGVRDVIQRLEKQVEDLREEKYRAMMRPPS</sequence>
<organism evidence="2 3">
    <name type="scientific">Chenggangzhangella methanolivorans</name>
    <dbReference type="NCBI Taxonomy" id="1437009"/>
    <lineage>
        <taxon>Bacteria</taxon>
        <taxon>Pseudomonadati</taxon>
        <taxon>Pseudomonadota</taxon>
        <taxon>Alphaproteobacteria</taxon>
        <taxon>Hyphomicrobiales</taxon>
        <taxon>Methylopilaceae</taxon>
        <taxon>Chenggangzhangella</taxon>
    </lineage>
</organism>
<gene>
    <name evidence="2" type="ORF">K6K41_24650</name>
</gene>
<keyword evidence="1" id="KW-0472">Membrane</keyword>
<dbReference type="AlphaFoldDB" id="A0A9E6R7U7"/>
<dbReference type="Proteomes" id="UP000825701">
    <property type="component" value="Chromosome"/>
</dbReference>
<name>A0A9E6R7U7_9HYPH</name>
<dbReference type="KEGG" id="cmet:K6K41_24650"/>
<dbReference type="EMBL" id="CP081869">
    <property type="protein sequence ID" value="QZN99815.1"/>
    <property type="molecule type" value="Genomic_DNA"/>
</dbReference>
<keyword evidence="3" id="KW-1185">Reference proteome</keyword>
<evidence type="ECO:0000313" key="2">
    <source>
        <dbReference type="EMBL" id="QZN99815.1"/>
    </source>
</evidence>
<reference evidence="2" key="1">
    <citation type="submission" date="2021-08" db="EMBL/GenBank/DDBJ databases">
        <authorList>
            <person name="Zhang H."/>
            <person name="Xu M."/>
            <person name="Yu Z."/>
            <person name="Yang L."/>
            <person name="Cai Y."/>
        </authorList>
    </citation>
    <scope>NUCLEOTIDE SEQUENCE</scope>
    <source>
        <strain evidence="2">CHL1</strain>
    </source>
</reference>
<dbReference type="RefSeq" id="WP_261402927.1">
    <property type="nucleotide sequence ID" value="NZ_CP081869.1"/>
</dbReference>
<accession>A0A9E6R7U7</accession>
<protein>
    <submittedName>
        <fullName evidence="2">Uncharacterized protein</fullName>
    </submittedName>
</protein>
<keyword evidence="1" id="KW-1133">Transmembrane helix</keyword>
<keyword evidence="1" id="KW-0812">Transmembrane</keyword>